<accession>A0A839GX93</accession>
<dbReference type="Proteomes" id="UP000563094">
    <property type="component" value="Unassembled WGS sequence"/>
</dbReference>
<organism evidence="1 2">
    <name type="scientific">Rufibacter quisquiliarum</name>
    <dbReference type="NCBI Taxonomy" id="1549639"/>
    <lineage>
        <taxon>Bacteria</taxon>
        <taxon>Pseudomonadati</taxon>
        <taxon>Bacteroidota</taxon>
        <taxon>Cytophagia</taxon>
        <taxon>Cytophagales</taxon>
        <taxon>Hymenobacteraceae</taxon>
        <taxon>Rufibacter</taxon>
    </lineage>
</organism>
<protein>
    <submittedName>
        <fullName evidence="1">Uncharacterized protein</fullName>
    </submittedName>
</protein>
<sequence>MNLKPVVWGAVLSLAAFTACDKTSELFEVEMPLAVSDTRNFPERPVRVDTTITLQALFTPENGCGRRSRIDTATVSRVFTMKLYVKYPEEGSDVVCTDVARPLYHTISFRPKETGKYEFRFWKSDTEYLTKTIEVVPIKK</sequence>
<dbReference type="RefSeq" id="WP_066833207.1">
    <property type="nucleotide sequence ID" value="NZ_JACJIQ010000022.1"/>
</dbReference>
<evidence type="ECO:0000313" key="2">
    <source>
        <dbReference type="Proteomes" id="UP000563094"/>
    </source>
</evidence>
<keyword evidence="2" id="KW-1185">Reference proteome</keyword>
<proteinExistence type="predicted"/>
<dbReference type="AlphaFoldDB" id="A0A839GX93"/>
<dbReference type="PROSITE" id="PS51257">
    <property type="entry name" value="PROKAR_LIPOPROTEIN"/>
    <property type="match status" value="1"/>
</dbReference>
<reference evidence="1 2" key="1">
    <citation type="submission" date="2020-08" db="EMBL/GenBank/DDBJ databases">
        <title>Genomic Encyclopedia of Type Strains, Phase IV (KMG-IV): sequencing the most valuable type-strain genomes for metagenomic binning, comparative biology and taxonomic classification.</title>
        <authorList>
            <person name="Goeker M."/>
        </authorList>
    </citation>
    <scope>NUCLEOTIDE SEQUENCE [LARGE SCALE GENOMIC DNA]</scope>
    <source>
        <strain evidence="1 2">DSM 29854</strain>
    </source>
</reference>
<name>A0A839GX93_9BACT</name>
<gene>
    <name evidence="1" type="ORF">FHS90_004203</name>
</gene>
<evidence type="ECO:0000313" key="1">
    <source>
        <dbReference type="EMBL" id="MBA9079467.1"/>
    </source>
</evidence>
<dbReference type="EMBL" id="JACJIQ010000022">
    <property type="protein sequence ID" value="MBA9079467.1"/>
    <property type="molecule type" value="Genomic_DNA"/>
</dbReference>
<comment type="caution">
    <text evidence="1">The sequence shown here is derived from an EMBL/GenBank/DDBJ whole genome shotgun (WGS) entry which is preliminary data.</text>
</comment>